<evidence type="ECO:0000256" key="1">
    <source>
        <dbReference type="ARBA" id="ARBA00004167"/>
    </source>
</evidence>
<dbReference type="EMBL" id="JAFBMS010000131">
    <property type="protein sequence ID" value="KAG9335023.1"/>
    <property type="molecule type" value="Genomic_DNA"/>
</dbReference>
<evidence type="ECO:0000256" key="4">
    <source>
        <dbReference type="ARBA" id="ARBA00022989"/>
    </source>
</evidence>
<keyword evidence="4" id="KW-1133">Transmembrane helix</keyword>
<keyword evidence="11" id="KW-1185">Reference proteome</keyword>
<evidence type="ECO:0000256" key="5">
    <source>
        <dbReference type="ARBA" id="ARBA00023136"/>
    </source>
</evidence>
<evidence type="ECO:0000313" key="11">
    <source>
        <dbReference type="Proteomes" id="UP000824540"/>
    </source>
</evidence>
<evidence type="ECO:0000256" key="2">
    <source>
        <dbReference type="ARBA" id="ARBA00022692"/>
    </source>
</evidence>
<dbReference type="InterPro" id="IPR007110">
    <property type="entry name" value="Ig-like_dom"/>
</dbReference>
<evidence type="ECO:0000256" key="6">
    <source>
        <dbReference type="ARBA" id="ARBA00023157"/>
    </source>
</evidence>
<feature type="domain" description="Ig-like" evidence="9">
    <location>
        <begin position="406"/>
        <end position="514"/>
    </location>
</feature>
<gene>
    <name evidence="10" type="ORF">JZ751_006164</name>
</gene>
<evidence type="ECO:0000256" key="8">
    <source>
        <dbReference type="ARBA" id="ARBA00023319"/>
    </source>
</evidence>
<keyword evidence="2" id="KW-0812">Transmembrane</keyword>
<dbReference type="GO" id="GO:0016020">
    <property type="term" value="C:membrane"/>
    <property type="evidence" value="ECO:0007669"/>
    <property type="project" value="UniProtKB-SubCell"/>
</dbReference>
<evidence type="ECO:0000256" key="7">
    <source>
        <dbReference type="ARBA" id="ARBA00023180"/>
    </source>
</evidence>
<comment type="subcellular location">
    <subcellularLocation>
        <location evidence="1">Membrane</location>
        <topology evidence="1">Single-pass membrane protein</topology>
    </subcellularLocation>
</comment>
<dbReference type="SMART" id="SM00406">
    <property type="entry name" value="IGv"/>
    <property type="match status" value="2"/>
</dbReference>
<evidence type="ECO:0000256" key="3">
    <source>
        <dbReference type="ARBA" id="ARBA00022729"/>
    </source>
</evidence>
<dbReference type="SMART" id="SM00408">
    <property type="entry name" value="IGc2"/>
    <property type="match status" value="1"/>
</dbReference>
<dbReference type="InterPro" id="IPR003599">
    <property type="entry name" value="Ig_sub"/>
</dbReference>
<keyword evidence="7" id="KW-0325">Glycoprotein</keyword>
<dbReference type="SUPFAM" id="SSF48726">
    <property type="entry name" value="Immunoglobulin"/>
    <property type="match status" value="4"/>
</dbReference>
<dbReference type="Pfam" id="PF08205">
    <property type="entry name" value="C2-set_2"/>
    <property type="match status" value="1"/>
</dbReference>
<dbReference type="InterPro" id="IPR047164">
    <property type="entry name" value="OX2G-like"/>
</dbReference>
<dbReference type="SMART" id="SM00409">
    <property type="entry name" value="IG"/>
    <property type="match status" value="3"/>
</dbReference>
<comment type="caution">
    <text evidence="10">The sequence shown here is derived from an EMBL/GenBank/DDBJ whole genome shotgun (WGS) entry which is preliminary data.</text>
</comment>
<dbReference type="InterPro" id="IPR003598">
    <property type="entry name" value="Ig_sub2"/>
</dbReference>
<sequence length="652" mass="70831">MCTFKGMFSLTQKLCVFIVGITAFATKCVSTTPIVMAMDGPDAALTCELIGRKNVLQVTWQKITSSSAESVATCSQRFGSKVLPPFQQSVKLSHYGLQNSTLLIQGVGKKQEACYRCLFNVFPEGAISSTTCLKVYERYEPTIETNDLMSSDHTLCSAKCPLANRNSVEHLDREVGSEGRVEPGSTSLTVIEASASHDSIRTRGFINCGQHLPTPPSTTNVFLEIGGVQMRLHGNGGLSLKSSLSFVIFVTGLCIHSDQVFFRTSNLVYTLPTKIKMFDAALPLCLKLCVSLMVLSTIQGAVTPPQYLKALVGLPFTIGCNITLGEEDHLQQVRWIGGRGQTLLSYTPGKTPSFLSHYVALEPSYPAHSAITIKQVAPGDEGLYKCKFDVYPSGQQEGEIQLSVIAEVTGLEANKTAVSGKTVTLSCRYGLAEKVQQVLWKKTAEQGDTNQVASFSKRTGATVTEPLQDRVSLSHTLGESHLSIKPVRTEDEGCYTCEFNSYPEGSQSASSCLTVYVLPKPEVVCRTVSPGVIEANCSALARPAAEIRWNVDGDNKTMGPAVFSSFQQGDGTTLVISTLSIQADLLDDKSVKCLVYHEGLDSPILTSSKEAGGHQEVHFQPHLADDTVWISDKQQHWTPLGMMRWPSLRQGD</sequence>
<dbReference type="InterPro" id="IPR013162">
    <property type="entry name" value="CD80_C2-set"/>
</dbReference>
<dbReference type="PANTHER" id="PTHR46841:SF4">
    <property type="entry name" value="SC:D189"/>
    <property type="match status" value="1"/>
</dbReference>
<dbReference type="AlphaFoldDB" id="A0A8T2N481"/>
<name>A0A8T2N481_9TELE</name>
<feature type="domain" description="Ig-like" evidence="9">
    <location>
        <begin position="39"/>
        <end position="128"/>
    </location>
</feature>
<dbReference type="InterPro" id="IPR013783">
    <property type="entry name" value="Ig-like_fold"/>
</dbReference>
<dbReference type="Proteomes" id="UP000824540">
    <property type="component" value="Unassembled WGS sequence"/>
</dbReference>
<dbReference type="Gene3D" id="2.60.40.10">
    <property type="entry name" value="Immunoglobulins"/>
    <property type="match status" value="4"/>
</dbReference>
<accession>A0A8T2N481</accession>
<dbReference type="Pfam" id="PF07686">
    <property type="entry name" value="V-set"/>
    <property type="match status" value="1"/>
</dbReference>
<protein>
    <recommendedName>
        <fullName evidence="9">Ig-like domain-containing protein</fullName>
    </recommendedName>
</protein>
<keyword evidence="3" id="KW-0732">Signal</keyword>
<dbReference type="InterPro" id="IPR013106">
    <property type="entry name" value="Ig_V-set"/>
</dbReference>
<proteinExistence type="predicted"/>
<evidence type="ECO:0000313" key="10">
    <source>
        <dbReference type="EMBL" id="KAG9335023.1"/>
    </source>
</evidence>
<keyword evidence="8" id="KW-0393">Immunoglobulin domain</keyword>
<reference evidence="10" key="1">
    <citation type="thesis" date="2021" institute="BYU ScholarsArchive" country="Provo, UT, USA">
        <title>Applications of and Algorithms for Genome Assembly and Genomic Analyses with an Emphasis on Marine Teleosts.</title>
        <authorList>
            <person name="Pickett B.D."/>
        </authorList>
    </citation>
    <scope>NUCLEOTIDE SEQUENCE</scope>
    <source>
        <strain evidence="10">HI-2016</strain>
    </source>
</reference>
<feature type="domain" description="Ig-like" evidence="9">
    <location>
        <begin position="313"/>
        <end position="403"/>
    </location>
</feature>
<dbReference type="OrthoDB" id="8749387at2759"/>
<evidence type="ECO:0000259" key="9">
    <source>
        <dbReference type="PROSITE" id="PS50835"/>
    </source>
</evidence>
<dbReference type="GO" id="GO:0098632">
    <property type="term" value="F:cell-cell adhesion mediator activity"/>
    <property type="evidence" value="ECO:0007669"/>
    <property type="project" value="InterPro"/>
</dbReference>
<organism evidence="10 11">
    <name type="scientific">Albula glossodonta</name>
    <name type="common">roundjaw bonefish</name>
    <dbReference type="NCBI Taxonomy" id="121402"/>
    <lineage>
        <taxon>Eukaryota</taxon>
        <taxon>Metazoa</taxon>
        <taxon>Chordata</taxon>
        <taxon>Craniata</taxon>
        <taxon>Vertebrata</taxon>
        <taxon>Euteleostomi</taxon>
        <taxon>Actinopterygii</taxon>
        <taxon>Neopterygii</taxon>
        <taxon>Teleostei</taxon>
        <taxon>Albuliformes</taxon>
        <taxon>Albulidae</taxon>
        <taxon>Albula</taxon>
    </lineage>
</organism>
<keyword evidence="6" id="KW-1015">Disulfide bond</keyword>
<dbReference type="PANTHER" id="PTHR46841">
    <property type="entry name" value="OX-2 MEMBRANE GLYCOPROTEIN"/>
    <property type="match status" value="1"/>
</dbReference>
<keyword evidence="5" id="KW-0472">Membrane</keyword>
<feature type="domain" description="Ig-like" evidence="9">
    <location>
        <begin position="521"/>
        <end position="612"/>
    </location>
</feature>
<dbReference type="InterPro" id="IPR036179">
    <property type="entry name" value="Ig-like_dom_sf"/>
</dbReference>
<dbReference type="PROSITE" id="PS50835">
    <property type="entry name" value="IG_LIKE"/>
    <property type="match status" value="4"/>
</dbReference>